<keyword evidence="4" id="KW-1185">Reference proteome</keyword>
<gene>
    <name evidence="3" type="ORF">GZ78_23870</name>
</gene>
<dbReference type="InterPro" id="IPR003593">
    <property type="entry name" value="AAA+_ATPase"/>
</dbReference>
<protein>
    <recommendedName>
        <fullName evidence="2">AAA+ ATPase domain-containing protein</fullName>
    </recommendedName>
</protein>
<feature type="compositionally biased region" description="Polar residues" evidence="1">
    <location>
        <begin position="1596"/>
        <end position="1607"/>
    </location>
</feature>
<reference evidence="3 4" key="1">
    <citation type="submission" date="2014-06" db="EMBL/GenBank/DDBJ databases">
        <title>Whole Genome Sequences of Three Symbiotic Endozoicomonas Bacteria.</title>
        <authorList>
            <person name="Neave M.J."/>
            <person name="Apprill A."/>
            <person name="Voolstra C.R."/>
        </authorList>
    </citation>
    <scope>NUCLEOTIDE SEQUENCE [LARGE SCALE GENOMIC DNA]</scope>
    <source>
        <strain evidence="3 4">DSM 25634</strain>
    </source>
</reference>
<dbReference type="OrthoDB" id="5648839at2"/>
<evidence type="ECO:0000313" key="3">
    <source>
        <dbReference type="EMBL" id="KEQ16255.1"/>
    </source>
</evidence>
<sequence length="2424" mass="271543">MAKVTDFMGVLSQVASEPSVGKEGPRAESVRFQLLDIIPVIGTARKKRREEARLLSDFVVVVVDDKGIDTFKGHTKSTSGAYFVKNDEERQAVLRHYRSSQPRGSVVHITKPGDFDKDDLIRTVTCDPKKGLETSAGRLYEDEPMTLVIDFQKLTPVQMASLNELFDDPPRYQGRILGPNITVSAFVNESMLESSPYNPGPDFWRRVDDLGVRDLTGIDQKLILNDHDELNVDDLDDNEEGFADASDVSETYLDLNFHDAAGSWHAYLFGGIHISPSGSVEFKEGVLDGLPEDAAYRNLVNAPWDDPAFERALATAYREKGFWANGKWVSLPKTLKFSRSVTHFEKINERLDKLTPGVEGQPYVCVNEQYFDRLTSDVSLAKGELKHCDTFASLVQDKLPCTVMVTSSLEEFQWVQLLKRLESLNPKPSLTICKGCDLPDALSLSRFVRPVQVEPPELKAGADNVFEDNVFEDNVFEYVITSKTDPNTLLATTPMGSQKGMSFREVFSPLMQAIQQGKAIRLMGLETNPEVALFLETLITRPPYIYLNGRRIDVPDLQLECPMPGKAQLPGLWSSVVSKDSTLESVNASQLAEQVAEETGCSQESLKKVIDILHLMKSIPRSRHREFPDNLPAVNKAFLEKVVSEVERERKSDCSPIATNYHWQKALNDLLAKEYRLVPNVYGFVKTAIGEHYGQGGPKRVDVHGVRSWLEKHPRVRSQDLKESYWELARYFSPGCLPSAESYGTNFSSEMAKELIQLVPASQQRVLSRHLGCRMTERPPLLSYDGDLQGRIYNALLAAGLEKRVDKTTPVHIQAAQLACELSQKGVMGHPEQMTELLKIYFEPALLEVDFNDLCDSLIQRRDSQFRQKRRVARILERLETNPMIMIKGEAGTGKTFTAQAVAKAFASRYTDASEPIVASLSPEHKQEDLFGSDVLVAKPVVITRDKLKFSAASSTLWAALCQVTKTPEQSDSVQITFDRDKIKALNKILVPLGLEDECAELVSQLQDNEMKFSDGPIMKWARMRNPPVLILDEANLVKAGVLQPLIGLSRKPPVLNILGQVIELTDKHRVIMTGNPENYDGRMIDPEMRKHVLPMFFRQINHSVLTESIIRPGLPKAWPSQLLDHAVATTARLYDHYQRVLPAHTFGPRDIKDIIARIRGFCPEGTAPSEQALNAIIWESMAQCLEGEVGKKQAREARALKHWYMKNYNCDFSPVEQKAETFNAFYQQMKESHRGGQFDFDAPSVKSLAMKVWQELEKTGGKRATIIEGEAGRGKDALLDILLPFWMVSKGEDPAFERINASPENWDELKEMTQRAMNKGSKLVISELNTLPSRYLEGLFNEILGGEPTPGFKLLATINPSTYSGREKMSEAMASRCVKVEIDGFTLSELEGILSRRFKAKKTLTDWLVGEHFKLASQLEKQGSSVRLPLKKLIKSAKKLHTLEKEHWQDVFDDQYRLAHMALKSHQAAATPAASVPTSGRSDREIEVCRYLNEKRAQPITVILDGPGASAVYLSNRSVLVLPDLGRVQDLKILADKTLQTYDQEMTIRSGLGELEEGGIKDPWKPESDTSDPVVVEDEEATLVPVELAKVKDMSGSSVDAPQKINPSKEQKQPPSVVSRMDEVTPGEQQEAEEKKDRFSMLGLATSRLPRSEMVSAIMGAGSGLMASVMKMSGSKELSELLNEFMPVVETGMKMASDPAFMSSVWEHTSAKVKRQIVANNPHAAETLKELPFQETLPALKSVAMDHVSEALLKDAPEDELQALINRHLPKTGGEPDLALNPDNLQKALLTAKDGEWSKLLRDVPESRRMQLLSKAEDGELNQLLAKVPVESQSWMMSEVGPDLMQAVLAEVPKQLVEARLGSLSDEELAEAIKHIPEENMAGMIQRMSSDALAAAIESLPTEDVNAIVENVKLSSVAEALAKLSPGALEQALAEVPEAHRESIIGQIPRDSLPDHLKAAHGQTWTEYFQSMKTGVKNMLTDMAGNVSSDVWIEKGRSESDKKRNVAKAFRKGLPKDVRTPLINEFIKHLDDKLDLDLDVKDDFAIPELGYVHQPIRYALEHKAEGELSKKEDEQLVRLVDLFCKNATRPIHVVEKDKKKVDLEVLKKKRSEAFSTLGYQLLNSFHILQEGHNKLSKEAYCSMLGKMLFDYQAFEPSAVIAQLPMLLGHPDYGRKAEEAMNDYYQKQLVRRDIPSTIDRVRSRNQLLEGHTFKVPYLEKLMSSRGIDSEWKWDPAAGKLDIPRLARVAAPFEGKGDATEKNTVILPVNPKKLLTLAKEELKKCPRVNKQRKINREAANHVVGCLEKALYDYRDKADWALVQPIPLTRNLNSSKIFNSLDTGIYKMEDMGYFVRDCNNTVVINCPTVTAAARGSGFQYSFDPARIMQSLGEPNAVYLDDDKLRRCIQDLLKHLPEELFNRIYET</sequence>
<dbReference type="RefSeq" id="WP_034840956.1">
    <property type="nucleotide sequence ID" value="NZ_JOKH01000006.1"/>
</dbReference>
<proteinExistence type="predicted"/>
<dbReference type="STRING" id="1137799.GZ78_23870"/>
<dbReference type="SUPFAM" id="SSF158791">
    <property type="entry name" value="MgtE N-terminal domain-like"/>
    <property type="match status" value="1"/>
</dbReference>
<dbReference type="SUPFAM" id="SSF52540">
    <property type="entry name" value="P-loop containing nucleoside triphosphate hydrolases"/>
    <property type="match status" value="2"/>
</dbReference>
<dbReference type="EMBL" id="JOKH01000006">
    <property type="protein sequence ID" value="KEQ16255.1"/>
    <property type="molecule type" value="Genomic_DNA"/>
</dbReference>
<dbReference type="InterPro" id="IPR006668">
    <property type="entry name" value="Mg_transptr_MgtE_intracell_dom"/>
</dbReference>
<feature type="domain" description="AAA+ ATPase" evidence="2">
    <location>
        <begin position="881"/>
        <end position="1107"/>
    </location>
</feature>
<dbReference type="SMART" id="SM00382">
    <property type="entry name" value="AAA"/>
    <property type="match status" value="1"/>
</dbReference>
<feature type="region of interest" description="Disordered" evidence="1">
    <location>
        <begin position="1594"/>
        <end position="1638"/>
    </location>
</feature>
<dbReference type="eggNOG" id="COG2239">
    <property type="taxonomic scope" value="Bacteria"/>
</dbReference>
<evidence type="ECO:0000313" key="4">
    <source>
        <dbReference type="Proteomes" id="UP000028073"/>
    </source>
</evidence>
<organism evidence="3 4">
    <name type="scientific">Endozoicomonas numazuensis</name>
    <dbReference type="NCBI Taxonomy" id="1137799"/>
    <lineage>
        <taxon>Bacteria</taxon>
        <taxon>Pseudomonadati</taxon>
        <taxon>Pseudomonadota</taxon>
        <taxon>Gammaproteobacteria</taxon>
        <taxon>Oceanospirillales</taxon>
        <taxon>Endozoicomonadaceae</taxon>
        <taxon>Endozoicomonas</taxon>
    </lineage>
</organism>
<dbReference type="Proteomes" id="UP000028073">
    <property type="component" value="Unassembled WGS sequence"/>
</dbReference>
<accession>A0A081NCT2</accession>
<evidence type="ECO:0000256" key="1">
    <source>
        <dbReference type="SAM" id="MobiDB-lite"/>
    </source>
</evidence>
<dbReference type="Gene3D" id="3.40.50.300">
    <property type="entry name" value="P-loop containing nucleotide triphosphate hydrolases"/>
    <property type="match status" value="1"/>
</dbReference>
<dbReference type="InterPro" id="IPR027417">
    <property type="entry name" value="P-loop_NTPase"/>
</dbReference>
<name>A0A081NCT2_9GAMM</name>
<dbReference type="Gene3D" id="1.25.60.10">
    <property type="entry name" value="MgtE N-terminal domain-like"/>
    <property type="match status" value="1"/>
</dbReference>
<evidence type="ECO:0000259" key="2">
    <source>
        <dbReference type="SMART" id="SM00382"/>
    </source>
</evidence>
<dbReference type="InterPro" id="IPR038076">
    <property type="entry name" value="MgtE_N_sf"/>
</dbReference>
<dbReference type="Pfam" id="PF03448">
    <property type="entry name" value="MgtE_N"/>
    <property type="match status" value="1"/>
</dbReference>
<comment type="caution">
    <text evidence="3">The sequence shown here is derived from an EMBL/GenBank/DDBJ whole genome shotgun (WGS) entry which is preliminary data.</text>
</comment>